<evidence type="ECO:0000313" key="7">
    <source>
        <dbReference type="EMBL" id="KAK3795633.1"/>
    </source>
</evidence>
<evidence type="ECO:0000256" key="4">
    <source>
        <dbReference type="SAM" id="Phobius"/>
    </source>
</evidence>
<name>A0AAE1AX65_9GAST</name>
<gene>
    <name evidence="7" type="ORF">RRG08_025684</name>
</gene>
<dbReference type="PANTHER" id="PTHR45702">
    <property type="entry name" value="ADAM10/ADAM17 METALLOPEPTIDASE FAMILY MEMBER"/>
    <property type="match status" value="1"/>
</dbReference>
<feature type="region of interest" description="Disordered" evidence="3">
    <location>
        <begin position="245"/>
        <end position="270"/>
    </location>
</feature>
<proteinExistence type="predicted"/>
<dbReference type="InterPro" id="IPR001590">
    <property type="entry name" value="Peptidase_M12B"/>
</dbReference>
<feature type="region of interest" description="Disordered" evidence="3">
    <location>
        <begin position="802"/>
        <end position="840"/>
    </location>
</feature>
<dbReference type="Pfam" id="PF13574">
    <property type="entry name" value="Reprolysin_2"/>
    <property type="match status" value="1"/>
</dbReference>
<dbReference type="PROSITE" id="PS50215">
    <property type="entry name" value="ADAM_MEPRO"/>
    <property type="match status" value="1"/>
</dbReference>
<organism evidence="7 8">
    <name type="scientific">Elysia crispata</name>
    <name type="common">lettuce slug</name>
    <dbReference type="NCBI Taxonomy" id="231223"/>
    <lineage>
        <taxon>Eukaryota</taxon>
        <taxon>Metazoa</taxon>
        <taxon>Spiralia</taxon>
        <taxon>Lophotrochozoa</taxon>
        <taxon>Mollusca</taxon>
        <taxon>Gastropoda</taxon>
        <taxon>Heterobranchia</taxon>
        <taxon>Euthyneura</taxon>
        <taxon>Panpulmonata</taxon>
        <taxon>Sacoglossa</taxon>
        <taxon>Placobranchoidea</taxon>
        <taxon>Plakobranchidae</taxon>
        <taxon>Elysia</taxon>
    </lineage>
</organism>
<dbReference type="SMART" id="SM00050">
    <property type="entry name" value="DISIN"/>
    <property type="match status" value="1"/>
</dbReference>
<keyword evidence="1" id="KW-1015">Disulfide bond</keyword>
<comment type="caution">
    <text evidence="7">The sequence shown here is derived from an EMBL/GenBank/DDBJ whole genome shotgun (WGS) entry which is preliminary data.</text>
</comment>
<dbReference type="SUPFAM" id="SSF55486">
    <property type="entry name" value="Metalloproteases ('zincins'), catalytic domain"/>
    <property type="match status" value="1"/>
</dbReference>
<evidence type="ECO:0000256" key="2">
    <source>
        <dbReference type="PROSITE-ProRule" id="PRU00276"/>
    </source>
</evidence>
<dbReference type="GO" id="GO:0006509">
    <property type="term" value="P:membrane protein ectodomain proteolysis"/>
    <property type="evidence" value="ECO:0007669"/>
    <property type="project" value="TreeGrafter"/>
</dbReference>
<dbReference type="InterPro" id="IPR002870">
    <property type="entry name" value="Peptidase_M12B_N"/>
</dbReference>
<dbReference type="PANTHER" id="PTHR45702:SF2">
    <property type="entry name" value="KUZBANIAN, ISOFORM A"/>
    <property type="match status" value="1"/>
</dbReference>
<dbReference type="FunFam" id="4.10.70.10:FF:000003">
    <property type="entry name" value="Disintegrin and metalloproteinase domain-containing protein 17"/>
    <property type="match status" value="1"/>
</dbReference>
<dbReference type="Pfam" id="PF01562">
    <property type="entry name" value="Pep_M12B_propep"/>
    <property type="match status" value="1"/>
</dbReference>
<feature type="domain" description="Disintegrin" evidence="5">
    <location>
        <begin position="511"/>
        <end position="601"/>
    </location>
</feature>
<dbReference type="Proteomes" id="UP001283361">
    <property type="component" value="Unassembled WGS sequence"/>
</dbReference>
<evidence type="ECO:0000313" key="8">
    <source>
        <dbReference type="Proteomes" id="UP001283361"/>
    </source>
</evidence>
<dbReference type="Gene3D" id="3.40.390.10">
    <property type="entry name" value="Collagenase (Catalytic Domain)"/>
    <property type="match status" value="1"/>
</dbReference>
<dbReference type="AlphaFoldDB" id="A0AAE1AX65"/>
<sequence>MASFYLFSEKGHRLSAETRVPRSQAVESILMCCSELSYSYHQTNRYSVVRSVPRSPASPKYILGIFRKIMLLEWAVLFLCWHTAFVLETNHLSYYETLSDVHFSSHVKRSSQSQMEMVKRLQFQAFQRNFHLTLRPGADVLAKNFRARLIHKDGSSTALPFDQSKIFTGHDTYNEQTAVHAHLEEDLWSIQIMEESEIYVVEPAWRILEPPKNPHNDTMVTYRMSDMKGFSDGFKFCSVSGKQSGVSQQAPHENKSESQASTFMSDAHTRNKRSIRRNTCQIYLVGDTDFFKRRCRSNHFSCLSLMIQHLQLTHRIYKISPFEDKYGRVFTGIGVQVAELVLFTNYSTPGILVKRRHFNENYNGWTSDTKLSSFAEYMALSKKRHCLNHLFTEYPDKEGVLGLAYVNQLCQFRSRQLAYNSALSSGTSRVGFLIPSLAISLVVSHGHNFGANHDPDTPECAPDDSRGGKFIMWEVSVDGLSPNNKRFSKCSLRQIGRSVPASCFKARSHARSFCGNGIIDHGEQCDAGFFGSRGDNHCCSKHCTLRPGAVCSEINHECCVNCQIAPSTTVCQDTEKILSCRKRSYCSGKNLNCKDGGFLADGSSCGEMHICHNGQCLNPCEQENNRLKTVELRPCQCKENASEACMWCCYDVTNRRKPGKCKPVSFTLRNNGNRCYRGTCNEGVCLPDIRWRSRTRLTAYIDFVKTSNLDKLFRSNIVLVVIFCTMIFWVPASIWIESLDREERRQREELLEDYADNLAWEEAQKDVESYFINIYDVEDDDENNFDFESEVDDNETGTVVSFRLEKPHTRHSQASSKFSGDTTSTDRGSSNASSASSKID</sequence>
<protein>
    <submittedName>
        <fullName evidence="7">Uncharacterized protein</fullName>
    </submittedName>
</protein>
<dbReference type="GO" id="GO:0007219">
    <property type="term" value="P:Notch signaling pathway"/>
    <property type="evidence" value="ECO:0007669"/>
    <property type="project" value="TreeGrafter"/>
</dbReference>
<dbReference type="SUPFAM" id="SSF57552">
    <property type="entry name" value="Blood coagulation inhibitor (disintegrin)"/>
    <property type="match status" value="1"/>
</dbReference>
<evidence type="ECO:0000256" key="1">
    <source>
        <dbReference type="ARBA" id="ARBA00023157"/>
    </source>
</evidence>
<keyword evidence="4" id="KW-0472">Membrane</keyword>
<feature type="domain" description="Peptidase M12B" evidence="6">
    <location>
        <begin position="278"/>
        <end position="495"/>
    </location>
</feature>
<keyword evidence="4" id="KW-0812">Transmembrane</keyword>
<keyword evidence="8" id="KW-1185">Reference proteome</keyword>
<dbReference type="InterPro" id="IPR024079">
    <property type="entry name" value="MetalloPept_cat_dom_sf"/>
</dbReference>
<accession>A0AAE1AX65</accession>
<evidence type="ECO:0000256" key="3">
    <source>
        <dbReference type="SAM" id="MobiDB-lite"/>
    </source>
</evidence>
<evidence type="ECO:0000259" key="6">
    <source>
        <dbReference type="PROSITE" id="PS50215"/>
    </source>
</evidence>
<feature type="transmembrane region" description="Helical" evidence="4">
    <location>
        <begin position="717"/>
        <end position="736"/>
    </location>
</feature>
<dbReference type="EMBL" id="JAWDGP010001023">
    <property type="protein sequence ID" value="KAK3795633.1"/>
    <property type="molecule type" value="Genomic_DNA"/>
</dbReference>
<dbReference type="Gene3D" id="4.10.70.10">
    <property type="entry name" value="Disintegrin domain"/>
    <property type="match status" value="1"/>
</dbReference>
<dbReference type="GO" id="GO:0005886">
    <property type="term" value="C:plasma membrane"/>
    <property type="evidence" value="ECO:0007669"/>
    <property type="project" value="TreeGrafter"/>
</dbReference>
<comment type="caution">
    <text evidence="2">Lacks conserved residue(s) required for the propagation of feature annotation.</text>
</comment>
<dbReference type="InterPro" id="IPR051489">
    <property type="entry name" value="ADAM_Metalloproteinase"/>
</dbReference>
<evidence type="ECO:0000259" key="5">
    <source>
        <dbReference type="PROSITE" id="PS50214"/>
    </source>
</evidence>
<dbReference type="GO" id="GO:0004222">
    <property type="term" value="F:metalloendopeptidase activity"/>
    <property type="evidence" value="ECO:0007669"/>
    <property type="project" value="InterPro"/>
</dbReference>
<dbReference type="InterPro" id="IPR001762">
    <property type="entry name" value="Disintegrin_dom"/>
</dbReference>
<dbReference type="PROSITE" id="PS50214">
    <property type="entry name" value="DISINTEGRIN_2"/>
    <property type="match status" value="1"/>
</dbReference>
<reference evidence="7" key="1">
    <citation type="journal article" date="2023" name="G3 (Bethesda)">
        <title>A reference genome for the long-term kleptoplast-retaining sea slug Elysia crispata morphotype clarki.</title>
        <authorList>
            <person name="Eastman K.E."/>
            <person name="Pendleton A.L."/>
            <person name="Shaikh M.A."/>
            <person name="Suttiyut T."/>
            <person name="Ogas R."/>
            <person name="Tomko P."/>
            <person name="Gavelis G."/>
            <person name="Widhalm J.R."/>
            <person name="Wisecaver J.H."/>
        </authorList>
    </citation>
    <scope>NUCLEOTIDE SEQUENCE</scope>
    <source>
        <strain evidence="7">ECLA1</strain>
    </source>
</reference>
<feature type="compositionally biased region" description="Low complexity" evidence="3">
    <location>
        <begin position="819"/>
        <end position="840"/>
    </location>
</feature>
<dbReference type="InterPro" id="IPR036436">
    <property type="entry name" value="Disintegrin_dom_sf"/>
</dbReference>
<keyword evidence="4" id="KW-1133">Transmembrane helix</keyword>
<dbReference type="Pfam" id="PF00200">
    <property type="entry name" value="Disintegrin"/>
    <property type="match status" value="1"/>
</dbReference>